<dbReference type="STRING" id="886293.Sinac_4347"/>
<dbReference type="AlphaFoldDB" id="L0DGN8"/>
<dbReference type="Proteomes" id="UP000010798">
    <property type="component" value="Chromosome"/>
</dbReference>
<gene>
    <name evidence="1" type="ordered locus">Sinac_4347</name>
</gene>
<protein>
    <recommendedName>
        <fullName evidence="3">DUF1800 domain-containing protein</fullName>
    </recommendedName>
</protein>
<dbReference type="eggNOG" id="COG5267">
    <property type="taxonomic scope" value="Bacteria"/>
</dbReference>
<dbReference type="InterPro" id="IPR014917">
    <property type="entry name" value="DUF1800"/>
</dbReference>
<dbReference type="EMBL" id="CP003364">
    <property type="protein sequence ID" value="AGA28544.1"/>
    <property type="molecule type" value="Genomic_DNA"/>
</dbReference>
<dbReference type="KEGG" id="saci:Sinac_4347"/>
<proteinExistence type="predicted"/>
<reference evidence="1 2" key="1">
    <citation type="submission" date="2012-02" db="EMBL/GenBank/DDBJ databases">
        <title>Complete sequence of chromosome of Singulisphaera acidiphila DSM 18658.</title>
        <authorList>
            <consortium name="US DOE Joint Genome Institute (JGI-PGF)"/>
            <person name="Lucas S."/>
            <person name="Copeland A."/>
            <person name="Lapidus A."/>
            <person name="Glavina del Rio T."/>
            <person name="Dalin E."/>
            <person name="Tice H."/>
            <person name="Bruce D."/>
            <person name="Goodwin L."/>
            <person name="Pitluck S."/>
            <person name="Peters L."/>
            <person name="Ovchinnikova G."/>
            <person name="Chertkov O."/>
            <person name="Kyrpides N."/>
            <person name="Mavromatis K."/>
            <person name="Ivanova N."/>
            <person name="Brettin T."/>
            <person name="Detter J.C."/>
            <person name="Han C."/>
            <person name="Larimer F."/>
            <person name="Land M."/>
            <person name="Hauser L."/>
            <person name="Markowitz V."/>
            <person name="Cheng J.-F."/>
            <person name="Hugenholtz P."/>
            <person name="Woyke T."/>
            <person name="Wu D."/>
            <person name="Tindall B."/>
            <person name="Pomrenke H."/>
            <person name="Brambilla E."/>
            <person name="Klenk H.-P."/>
            <person name="Eisen J.A."/>
        </authorList>
    </citation>
    <scope>NUCLEOTIDE SEQUENCE [LARGE SCALE GENOMIC DNA]</scope>
    <source>
        <strain evidence="2">ATCC BAA-1392 / DSM 18658 / VKM B-2454 / MOB10</strain>
    </source>
</reference>
<organism evidence="1 2">
    <name type="scientific">Singulisphaera acidiphila (strain ATCC BAA-1392 / DSM 18658 / VKM B-2454 / MOB10)</name>
    <dbReference type="NCBI Taxonomy" id="886293"/>
    <lineage>
        <taxon>Bacteria</taxon>
        <taxon>Pseudomonadati</taxon>
        <taxon>Planctomycetota</taxon>
        <taxon>Planctomycetia</taxon>
        <taxon>Isosphaerales</taxon>
        <taxon>Isosphaeraceae</taxon>
        <taxon>Singulisphaera</taxon>
    </lineage>
</organism>
<sequence>MRLRSGDPWASYVPDEATPWNLRRVVHLHRRAGFAATWDEIQRDLGDGPEASIDRLLEGKSRSYGVPENFAAFADRLAERAMAAPEPNRLKGWWVYRMLFGPDPLTERLTLMWHNHFATSNLKVDDLALMWRQNETLRSLGRAPFGRLLHAMLRDPALLVWLDAPENTQGHPNENLARELLELFTLGIGPYTEDDVKQAARALTGWRIVEDEARLIPGRYDPGAKTILGRTGTLDADGLAALLLDHPATSRRLAWRLGHEFFGEGAVDGPALEALGEGLRAHDLDIGWGVATVLRSRLFFDAPNLGRRIASPIDCLLGAVRALEMLDPAPSPPMLADWCGRLGQSLFYPPNVGGWPGGRSWITTRSALGRANFAAALIGIDPVGLGTSFDPIALAARHGQGRNPSFFSRLLLGAEGPEVPLDALGPARQALVRLLASPEAQRI</sequence>
<accession>L0DGN8</accession>
<evidence type="ECO:0008006" key="3">
    <source>
        <dbReference type="Google" id="ProtNLM"/>
    </source>
</evidence>
<name>L0DGN8_SINAD</name>
<dbReference type="RefSeq" id="WP_015247667.1">
    <property type="nucleotide sequence ID" value="NC_019892.1"/>
</dbReference>
<dbReference type="Pfam" id="PF08811">
    <property type="entry name" value="DUF1800"/>
    <property type="match status" value="1"/>
</dbReference>
<evidence type="ECO:0000313" key="1">
    <source>
        <dbReference type="EMBL" id="AGA28544.1"/>
    </source>
</evidence>
<dbReference type="HOGENOM" id="CLU_026001_1_0_0"/>
<keyword evidence="2" id="KW-1185">Reference proteome</keyword>
<evidence type="ECO:0000313" key="2">
    <source>
        <dbReference type="Proteomes" id="UP000010798"/>
    </source>
</evidence>